<keyword evidence="3" id="KW-1185">Reference proteome</keyword>
<comment type="similarity">
    <text evidence="2">Belongs to the short-chain dehydrogenases/reductases (SDR) family.</text>
</comment>
<dbReference type="Gene3D" id="3.40.50.720">
    <property type="entry name" value="NAD(P)-binding Rossmann-like Domain"/>
    <property type="match status" value="1"/>
</dbReference>
<evidence type="ECO:0000256" key="1">
    <source>
        <dbReference type="ARBA" id="ARBA00023002"/>
    </source>
</evidence>
<dbReference type="PRINTS" id="PR00080">
    <property type="entry name" value="SDRFAMILY"/>
</dbReference>
<accession>A0A914ZFV4</accession>
<dbReference type="Pfam" id="PF00106">
    <property type="entry name" value="adh_short"/>
    <property type="match status" value="1"/>
</dbReference>
<evidence type="ECO:0000256" key="2">
    <source>
        <dbReference type="RuleBase" id="RU000363"/>
    </source>
</evidence>
<organism evidence="3 4">
    <name type="scientific">Panagrolaimus superbus</name>
    <dbReference type="NCBI Taxonomy" id="310955"/>
    <lineage>
        <taxon>Eukaryota</taxon>
        <taxon>Metazoa</taxon>
        <taxon>Ecdysozoa</taxon>
        <taxon>Nematoda</taxon>
        <taxon>Chromadorea</taxon>
        <taxon>Rhabditida</taxon>
        <taxon>Tylenchina</taxon>
        <taxon>Panagrolaimomorpha</taxon>
        <taxon>Panagrolaimoidea</taxon>
        <taxon>Panagrolaimidae</taxon>
        <taxon>Panagrolaimus</taxon>
    </lineage>
</organism>
<dbReference type="PANTHER" id="PTHR44147:SF2">
    <property type="entry name" value="DEHYDROGENASE_REDUCTASE SDR FAMILY MEMBER 1"/>
    <property type="match status" value="1"/>
</dbReference>
<dbReference type="Proteomes" id="UP000887577">
    <property type="component" value="Unplaced"/>
</dbReference>
<dbReference type="WBParaSite" id="PSU_v2.g9160.t1">
    <property type="protein sequence ID" value="PSU_v2.g9160.t1"/>
    <property type="gene ID" value="PSU_v2.g9160"/>
</dbReference>
<reference evidence="4" key="1">
    <citation type="submission" date="2022-11" db="UniProtKB">
        <authorList>
            <consortium name="WormBaseParasite"/>
        </authorList>
    </citation>
    <scope>IDENTIFICATION</scope>
</reference>
<dbReference type="GO" id="GO:0016491">
    <property type="term" value="F:oxidoreductase activity"/>
    <property type="evidence" value="ECO:0007669"/>
    <property type="project" value="UniProtKB-KW"/>
</dbReference>
<dbReference type="PRINTS" id="PR00081">
    <property type="entry name" value="GDHRDH"/>
</dbReference>
<dbReference type="InterPro" id="IPR036291">
    <property type="entry name" value="NAD(P)-bd_dom_sf"/>
</dbReference>
<evidence type="ECO:0000313" key="3">
    <source>
        <dbReference type="Proteomes" id="UP000887577"/>
    </source>
</evidence>
<dbReference type="InterPro" id="IPR020904">
    <property type="entry name" value="Sc_DH/Rdtase_CS"/>
</dbReference>
<dbReference type="InterPro" id="IPR002347">
    <property type="entry name" value="SDR_fam"/>
</dbReference>
<sequence length="332" mass="36331">MSLQGKIACVTGASRGIGRGIALQLGGAGAKVYITGRKPEESLSSQHSDLPSLEKTANEIDARGGKAVIVYTDHSDMTQVKKLFEQIEHENEGNLDILVNNAYAAVTTISSSGEKTFFEQDPEVWDIVNNVGLRNHYYCCVYAARLMTKRQPSRGIIINISSIGGLRYLFNVPYGVGKEALDRMSKDMAVELDPFRVTVISLWPGAVKTELITKIADANELNFKRSTEVTEEATQKIFLSGESIEFAGKAVVALCTDQKVHSLTGKTLMTGDLGETYGFTDVDGRHIMSPRSIKYALTNDVVKFPGSQTLAYWMPNCIKVPGFIMTAVCSRL</sequence>
<dbReference type="PANTHER" id="PTHR44147">
    <property type="entry name" value="DEHYDROGENASE/REDUCTASE SDR FAMILY MEMBER 1"/>
    <property type="match status" value="1"/>
</dbReference>
<dbReference type="SUPFAM" id="SSF51735">
    <property type="entry name" value="NAD(P)-binding Rossmann-fold domains"/>
    <property type="match status" value="1"/>
</dbReference>
<protein>
    <submittedName>
        <fullName evidence="4">Dehydrogenase/reductase SDR family member 1</fullName>
    </submittedName>
</protein>
<dbReference type="PROSITE" id="PS00061">
    <property type="entry name" value="ADH_SHORT"/>
    <property type="match status" value="1"/>
</dbReference>
<evidence type="ECO:0000313" key="4">
    <source>
        <dbReference type="WBParaSite" id="PSU_v2.g9160.t1"/>
    </source>
</evidence>
<name>A0A914ZFV4_9BILA</name>
<proteinExistence type="inferred from homology"/>
<keyword evidence="1" id="KW-0560">Oxidoreductase</keyword>
<dbReference type="AlphaFoldDB" id="A0A914ZFV4"/>